<feature type="compositionally biased region" description="Basic and acidic residues" evidence="10">
    <location>
        <begin position="439"/>
        <end position="448"/>
    </location>
</feature>
<evidence type="ECO:0000256" key="4">
    <source>
        <dbReference type="ARBA" id="ARBA00022475"/>
    </source>
</evidence>
<evidence type="ECO:0000259" key="13">
    <source>
        <dbReference type="Pfam" id="PF08345"/>
    </source>
</evidence>
<keyword evidence="15" id="KW-1185">Reference proteome</keyword>
<keyword evidence="7 11" id="KW-0472">Membrane</keyword>
<sequence>MSVGASYFNNLQADKLKKNTIIGEGIEIMAGWKERYLQFWQKMDKRQKYVLAGVGALLIFAIIGVSYLYGSKPEMQPLFTNMETKDAGEVAAKLKESKVDYSIQENKEGTTILVPAKDVHKLRLDLAAQGLPRGTKGFEIFDDSKLGVTDFQNKVNYLQALQGELTRTIEQIDAVESARVHIVLPEDSLYKKNEKPATASILLKLKSDKELNSKEIKGIVNLTAHSVQGLQAENVTIIDNEGKILNDPDSQQDDNKNTLGNITLTQIKMTQKVRQQMQAEVQTLLDNALGEGNAFVRLNVALDFDQRQTDRQTFSPVVDDAGILRSSQENQETYNGTSATPGGPAGITANTPGYVAANNTNAQYSKQQSTRNYEINEENQKTIASPGSIKRLNIAVLVSDRLTAQQQDSISRAVTSAVGIDPDRGDTVSVEPVPFSTEASDRRAREEQDARDAANRTLYLEIAAVLLPLLLLAAAYYLYRRKKRLEEEAAQEEMQRQAELEQQRLTMQKSETSGAAPEEMSDEEQAHLTERQTLEKMIDDEPEQVAELVKTWLAEE</sequence>
<evidence type="ECO:0000256" key="9">
    <source>
        <dbReference type="PIRNR" id="PIRNR004862"/>
    </source>
</evidence>
<evidence type="ECO:0000256" key="3">
    <source>
        <dbReference type="ARBA" id="ARBA00007971"/>
    </source>
</evidence>
<comment type="similarity">
    <text evidence="3 9">Belongs to the FliF family.</text>
</comment>
<feature type="region of interest" description="Disordered" evidence="10">
    <location>
        <begin position="422"/>
        <end position="448"/>
    </location>
</feature>
<evidence type="ECO:0000256" key="6">
    <source>
        <dbReference type="ARBA" id="ARBA00022989"/>
    </source>
</evidence>
<evidence type="ECO:0000256" key="7">
    <source>
        <dbReference type="ARBA" id="ARBA00023136"/>
    </source>
</evidence>
<keyword evidence="14" id="KW-0966">Cell projection</keyword>
<keyword evidence="14" id="KW-0969">Cilium</keyword>
<dbReference type="InterPro" id="IPR013556">
    <property type="entry name" value="Flag_M-ring_C"/>
</dbReference>
<keyword evidence="6 11" id="KW-1133">Transmembrane helix</keyword>
<dbReference type="PANTHER" id="PTHR30046:SF0">
    <property type="entry name" value="FLAGELLAR M-RING PROTEIN"/>
    <property type="match status" value="1"/>
</dbReference>
<evidence type="ECO:0000256" key="10">
    <source>
        <dbReference type="SAM" id="MobiDB-lite"/>
    </source>
</evidence>
<evidence type="ECO:0000313" key="14">
    <source>
        <dbReference type="EMBL" id="MDQ0203784.1"/>
    </source>
</evidence>
<comment type="function">
    <text evidence="9">The M ring may be actively involved in energy transduction.</text>
</comment>
<evidence type="ECO:0000256" key="11">
    <source>
        <dbReference type="SAM" id="Phobius"/>
    </source>
</evidence>
<gene>
    <name evidence="14" type="ORF">J2S01_001503</name>
</gene>
<keyword evidence="8 9" id="KW-0975">Bacterial flagellum</keyword>
<dbReference type="Pfam" id="PF08345">
    <property type="entry name" value="YscJ_FliF_C"/>
    <property type="match status" value="1"/>
</dbReference>
<feature type="compositionally biased region" description="Basic and acidic residues" evidence="10">
    <location>
        <begin position="524"/>
        <end position="539"/>
    </location>
</feature>
<evidence type="ECO:0000256" key="5">
    <source>
        <dbReference type="ARBA" id="ARBA00022692"/>
    </source>
</evidence>
<evidence type="ECO:0000259" key="12">
    <source>
        <dbReference type="Pfam" id="PF01514"/>
    </source>
</evidence>
<dbReference type="NCBIfam" id="TIGR00206">
    <property type="entry name" value="fliF"/>
    <property type="match status" value="1"/>
</dbReference>
<protein>
    <recommendedName>
        <fullName evidence="9">Flagellar M-ring protein</fullName>
    </recommendedName>
</protein>
<name>A0ABT9Y7S7_9FIRM</name>
<dbReference type="InterPro" id="IPR000067">
    <property type="entry name" value="FlgMring_FliF"/>
</dbReference>
<dbReference type="InterPro" id="IPR006182">
    <property type="entry name" value="FliF_N_dom"/>
</dbReference>
<evidence type="ECO:0000256" key="8">
    <source>
        <dbReference type="ARBA" id="ARBA00023143"/>
    </source>
</evidence>
<feature type="transmembrane region" description="Helical" evidence="11">
    <location>
        <begin position="458"/>
        <end position="479"/>
    </location>
</feature>
<dbReference type="InterPro" id="IPR045851">
    <property type="entry name" value="AMP-bd_C_sf"/>
</dbReference>
<feature type="domain" description="Flagellar M-ring N-terminal" evidence="12">
    <location>
        <begin position="71"/>
        <end position="246"/>
    </location>
</feature>
<dbReference type="Pfam" id="PF01514">
    <property type="entry name" value="YscJ_FliF"/>
    <property type="match status" value="1"/>
</dbReference>
<feature type="domain" description="Flagellar M-ring C-terminal" evidence="13">
    <location>
        <begin position="285"/>
        <end position="435"/>
    </location>
</feature>
<dbReference type="Gene3D" id="3.30.300.30">
    <property type="match status" value="1"/>
</dbReference>
<evidence type="ECO:0000256" key="1">
    <source>
        <dbReference type="ARBA" id="ARBA00004117"/>
    </source>
</evidence>
<comment type="caution">
    <text evidence="14">The sequence shown here is derived from an EMBL/GenBank/DDBJ whole genome shotgun (WGS) entry which is preliminary data.</text>
</comment>
<keyword evidence="14" id="KW-0282">Flagellum</keyword>
<keyword evidence="4" id="KW-1003">Cell membrane</keyword>
<dbReference type="PRINTS" id="PR01009">
    <property type="entry name" value="FLGMRINGFLIF"/>
</dbReference>
<dbReference type="Proteomes" id="UP001239167">
    <property type="component" value="Unassembled WGS sequence"/>
</dbReference>
<dbReference type="PIRSF" id="PIRSF004862">
    <property type="entry name" value="FliF"/>
    <property type="match status" value="1"/>
</dbReference>
<feature type="region of interest" description="Disordered" evidence="10">
    <location>
        <begin position="494"/>
        <end position="540"/>
    </location>
</feature>
<dbReference type="EMBL" id="JAUSUE010000009">
    <property type="protein sequence ID" value="MDQ0203784.1"/>
    <property type="molecule type" value="Genomic_DNA"/>
</dbReference>
<proteinExistence type="inferred from homology"/>
<evidence type="ECO:0000313" key="15">
    <source>
        <dbReference type="Proteomes" id="UP001239167"/>
    </source>
</evidence>
<dbReference type="PANTHER" id="PTHR30046">
    <property type="entry name" value="FLAGELLAR M-RING PROTEIN"/>
    <property type="match status" value="1"/>
</dbReference>
<reference evidence="14 15" key="1">
    <citation type="submission" date="2023-07" db="EMBL/GenBank/DDBJ databases">
        <title>Genomic Encyclopedia of Type Strains, Phase IV (KMG-IV): sequencing the most valuable type-strain genomes for metagenomic binning, comparative biology and taxonomic classification.</title>
        <authorList>
            <person name="Goeker M."/>
        </authorList>
    </citation>
    <scope>NUCLEOTIDE SEQUENCE [LARGE SCALE GENOMIC DNA]</scope>
    <source>
        <strain evidence="14 15">DSM 16980</strain>
    </source>
</reference>
<keyword evidence="5 11" id="KW-0812">Transmembrane</keyword>
<evidence type="ECO:0000256" key="2">
    <source>
        <dbReference type="ARBA" id="ARBA00004651"/>
    </source>
</evidence>
<accession>A0ABT9Y7S7</accession>
<feature type="transmembrane region" description="Helical" evidence="11">
    <location>
        <begin position="49"/>
        <end position="69"/>
    </location>
</feature>
<dbReference type="InterPro" id="IPR043427">
    <property type="entry name" value="YscJ/FliF"/>
</dbReference>
<organism evidence="14 15">
    <name type="scientific">Pectinatus haikarae</name>
    <dbReference type="NCBI Taxonomy" id="349096"/>
    <lineage>
        <taxon>Bacteria</taxon>
        <taxon>Bacillati</taxon>
        <taxon>Bacillota</taxon>
        <taxon>Negativicutes</taxon>
        <taxon>Selenomonadales</taxon>
        <taxon>Selenomonadaceae</taxon>
        <taxon>Pectinatus</taxon>
    </lineage>
</organism>
<comment type="subcellular location">
    <subcellularLocation>
        <location evidence="1 9">Bacterial flagellum basal body</location>
    </subcellularLocation>
    <subcellularLocation>
        <location evidence="2">Cell membrane</location>
        <topology evidence="2">Multi-pass membrane protein</topology>
    </subcellularLocation>
</comment>